<name>V7I640_9CLOT</name>
<dbReference type="AlphaFoldDB" id="V7I640"/>
<evidence type="ECO:0000256" key="1">
    <source>
        <dbReference type="SAM" id="Phobius"/>
    </source>
</evidence>
<sequence>MDYLCQADMKFVIFIIFDFINFAIKGFYLGKQQIVEK</sequence>
<keyword evidence="1" id="KW-0812">Transmembrane</keyword>
<keyword evidence="1" id="KW-1133">Transmembrane helix</keyword>
<evidence type="ECO:0000313" key="3">
    <source>
        <dbReference type="Proteomes" id="UP000017747"/>
    </source>
</evidence>
<keyword evidence="3" id="KW-1185">Reference proteome</keyword>
<dbReference type="EMBL" id="AXUN02000124">
    <property type="protein sequence ID" value="ETA81353.1"/>
    <property type="molecule type" value="Genomic_DNA"/>
</dbReference>
<evidence type="ECO:0000313" key="2">
    <source>
        <dbReference type="EMBL" id="ETA81353.1"/>
    </source>
</evidence>
<proteinExistence type="predicted"/>
<keyword evidence="1" id="KW-0472">Membrane</keyword>
<dbReference type="Proteomes" id="UP000017747">
    <property type="component" value="Unassembled WGS sequence"/>
</dbReference>
<reference evidence="2 3" key="1">
    <citation type="journal article" date="2014" name="Genome Announc.">
        <title>Genome Sequence of Youngiibacter fragilis, the Type Strain of the Genus Youngiibacter.</title>
        <authorList>
            <person name="Wawrik C.B."/>
            <person name="Callaghan A.V."/>
            <person name="Stamps B.W."/>
            <person name="Wawrik B."/>
        </authorList>
    </citation>
    <scope>NUCLEOTIDE SEQUENCE [LARGE SCALE GENOMIC DNA]</scope>
    <source>
        <strain evidence="2 3">232.1</strain>
    </source>
</reference>
<comment type="caution">
    <text evidence="2">The sequence shown here is derived from an EMBL/GenBank/DDBJ whole genome shotgun (WGS) entry which is preliminary data.</text>
</comment>
<gene>
    <name evidence="2" type="ORF">T472_0206760</name>
</gene>
<dbReference type="STRING" id="994573.T472_0206760"/>
<accession>V7I640</accession>
<feature type="transmembrane region" description="Helical" evidence="1">
    <location>
        <begin position="12"/>
        <end position="30"/>
    </location>
</feature>
<protein>
    <submittedName>
        <fullName evidence="2">Uncharacterized protein</fullName>
    </submittedName>
</protein>
<organism evidence="2 3">
    <name type="scientific">Youngiibacter fragilis 232.1</name>
    <dbReference type="NCBI Taxonomy" id="994573"/>
    <lineage>
        <taxon>Bacteria</taxon>
        <taxon>Bacillati</taxon>
        <taxon>Bacillota</taxon>
        <taxon>Clostridia</taxon>
        <taxon>Eubacteriales</taxon>
        <taxon>Clostridiaceae</taxon>
        <taxon>Youngiibacter</taxon>
    </lineage>
</organism>